<feature type="binding site" evidence="4">
    <location>
        <position position="5"/>
    </location>
    <ligand>
        <name>a divalent metal cation</name>
        <dbReference type="ChEBI" id="CHEBI:60240"/>
        <label>1</label>
    </ligand>
</feature>
<name>A0A521EAP3_9BACT</name>
<feature type="binding site" evidence="4">
    <location>
        <position position="92"/>
    </location>
    <ligand>
        <name>a divalent metal cation</name>
        <dbReference type="ChEBI" id="CHEBI:60240"/>
        <label>1</label>
    </ligand>
</feature>
<dbReference type="InterPro" id="IPR001130">
    <property type="entry name" value="TatD-like"/>
</dbReference>
<dbReference type="CDD" id="cd01310">
    <property type="entry name" value="TatD_DNAse"/>
    <property type="match status" value="1"/>
</dbReference>
<organism evidence="5 6">
    <name type="scientific">Gracilimonas mengyeensis</name>
    <dbReference type="NCBI Taxonomy" id="1302730"/>
    <lineage>
        <taxon>Bacteria</taxon>
        <taxon>Pseudomonadati</taxon>
        <taxon>Balneolota</taxon>
        <taxon>Balneolia</taxon>
        <taxon>Balneolales</taxon>
        <taxon>Balneolaceae</taxon>
        <taxon>Gracilimonas</taxon>
    </lineage>
</organism>
<evidence type="ECO:0000256" key="4">
    <source>
        <dbReference type="PIRSR" id="PIRSR005902-1"/>
    </source>
</evidence>
<dbReference type="OrthoDB" id="9810005at2"/>
<feature type="binding site" evidence="4">
    <location>
        <position position="128"/>
    </location>
    <ligand>
        <name>a divalent metal cation</name>
        <dbReference type="ChEBI" id="CHEBI:60240"/>
        <label>2</label>
    </ligand>
</feature>
<dbReference type="PIRSF" id="PIRSF005902">
    <property type="entry name" value="DNase_TatD"/>
    <property type="match status" value="1"/>
</dbReference>
<proteinExistence type="inferred from homology"/>
<dbReference type="Proteomes" id="UP000317557">
    <property type="component" value="Unassembled WGS sequence"/>
</dbReference>
<dbReference type="RefSeq" id="WP_142455026.1">
    <property type="nucleotide sequence ID" value="NZ_FXTP01000011.1"/>
</dbReference>
<dbReference type="GO" id="GO:0016788">
    <property type="term" value="F:hydrolase activity, acting on ester bonds"/>
    <property type="evidence" value="ECO:0007669"/>
    <property type="project" value="InterPro"/>
</dbReference>
<keyword evidence="6" id="KW-1185">Reference proteome</keyword>
<dbReference type="PANTHER" id="PTHR46124">
    <property type="entry name" value="D-AMINOACYL-TRNA DEACYLASE"/>
    <property type="match status" value="1"/>
</dbReference>
<evidence type="ECO:0000313" key="5">
    <source>
        <dbReference type="EMBL" id="SMO80531.1"/>
    </source>
</evidence>
<dbReference type="Gene3D" id="3.20.20.140">
    <property type="entry name" value="Metal-dependent hydrolases"/>
    <property type="match status" value="1"/>
</dbReference>
<evidence type="ECO:0000256" key="2">
    <source>
        <dbReference type="ARBA" id="ARBA00022723"/>
    </source>
</evidence>
<evidence type="ECO:0000313" key="6">
    <source>
        <dbReference type="Proteomes" id="UP000317557"/>
    </source>
</evidence>
<accession>A0A521EAP3</accession>
<dbReference type="GO" id="GO:0005829">
    <property type="term" value="C:cytosol"/>
    <property type="evidence" value="ECO:0007669"/>
    <property type="project" value="TreeGrafter"/>
</dbReference>
<feature type="binding site" evidence="4">
    <location>
        <position position="202"/>
    </location>
    <ligand>
        <name>a divalent metal cation</name>
        <dbReference type="ChEBI" id="CHEBI:60240"/>
        <label>1</label>
    </ligand>
</feature>
<feature type="binding site" evidence="4">
    <location>
        <position position="7"/>
    </location>
    <ligand>
        <name>a divalent metal cation</name>
        <dbReference type="ChEBI" id="CHEBI:60240"/>
        <label>1</label>
    </ligand>
</feature>
<dbReference type="AlphaFoldDB" id="A0A521EAP3"/>
<gene>
    <name evidence="5" type="ORF">SAMN06265219_11127</name>
</gene>
<dbReference type="NCBIfam" id="TIGR00010">
    <property type="entry name" value="YchF/TatD family DNA exonuclease"/>
    <property type="match status" value="1"/>
</dbReference>
<protein>
    <submittedName>
        <fullName evidence="5">TatD DNase family protein</fullName>
    </submittedName>
</protein>
<dbReference type="SUPFAM" id="SSF51556">
    <property type="entry name" value="Metallo-dependent hydrolases"/>
    <property type="match status" value="1"/>
</dbReference>
<feature type="binding site" evidence="4">
    <location>
        <position position="153"/>
    </location>
    <ligand>
        <name>a divalent metal cation</name>
        <dbReference type="ChEBI" id="CHEBI:60240"/>
        <label>2</label>
    </ligand>
</feature>
<evidence type="ECO:0000256" key="1">
    <source>
        <dbReference type="ARBA" id="ARBA00009275"/>
    </source>
</evidence>
<dbReference type="GO" id="GO:0046872">
    <property type="term" value="F:metal ion binding"/>
    <property type="evidence" value="ECO:0007669"/>
    <property type="project" value="UniProtKB-KW"/>
</dbReference>
<dbReference type="PANTHER" id="PTHR46124:SF4">
    <property type="entry name" value="HYDROLASE TATD"/>
    <property type="match status" value="1"/>
</dbReference>
<dbReference type="FunFam" id="3.20.20.140:FF:000005">
    <property type="entry name" value="TatD family hydrolase"/>
    <property type="match status" value="1"/>
</dbReference>
<keyword evidence="2 4" id="KW-0479">Metal-binding</keyword>
<sequence>MIDTHSHIYLSKFDEDRDEVNARAVEAGVKAIMMPAIDFDSISQMEKLSHPELQFYKMAGIHPCDVPEVLPEELEQKLLDFCGQDDFYGVGETGLDYYWSTERVEQQKQSFRLHCEVAKEVQKPVIIHNRESTEDVLDIVEEEQDGSLKGIWHCFNGSVDEGKRAIDLGLYLGIGGVATFKNAGVDKTVAQLPLDKMMLETDAPYLSPTPKRGKRNEPAFMKFTAQKLAELFDLSLEEIDQRTTKIASQLFGLEL</sequence>
<comment type="similarity">
    <text evidence="1">Belongs to the metallo-dependent hydrolases superfamily. TatD-type hydrolase family.</text>
</comment>
<evidence type="ECO:0000256" key="3">
    <source>
        <dbReference type="ARBA" id="ARBA00022801"/>
    </source>
</evidence>
<dbReference type="Pfam" id="PF01026">
    <property type="entry name" value="TatD_DNase"/>
    <property type="match status" value="1"/>
</dbReference>
<reference evidence="5 6" key="1">
    <citation type="submission" date="2017-05" db="EMBL/GenBank/DDBJ databases">
        <authorList>
            <person name="Varghese N."/>
            <person name="Submissions S."/>
        </authorList>
    </citation>
    <scope>NUCLEOTIDE SEQUENCE [LARGE SCALE GENOMIC DNA]</scope>
    <source>
        <strain evidence="5 6">DSM 21985</strain>
    </source>
</reference>
<dbReference type="InterPro" id="IPR032466">
    <property type="entry name" value="Metal_Hydrolase"/>
</dbReference>
<dbReference type="EMBL" id="FXTP01000011">
    <property type="protein sequence ID" value="SMO80531.1"/>
    <property type="molecule type" value="Genomic_DNA"/>
</dbReference>
<dbReference type="InterPro" id="IPR015991">
    <property type="entry name" value="TatD/YcfH-like"/>
</dbReference>
<dbReference type="GO" id="GO:0004536">
    <property type="term" value="F:DNA nuclease activity"/>
    <property type="evidence" value="ECO:0007669"/>
    <property type="project" value="InterPro"/>
</dbReference>
<keyword evidence="3" id="KW-0378">Hydrolase</keyword>